<dbReference type="RefSeq" id="WP_141282273.1">
    <property type="nucleotide sequence ID" value="NZ_BAAARZ010000052.1"/>
</dbReference>
<name>A0A4Y3WUW8_9PSEU</name>
<evidence type="ECO:0000313" key="2">
    <source>
        <dbReference type="Proteomes" id="UP000320338"/>
    </source>
</evidence>
<dbReference type="AlphaFoldDB" id="A0A4Y3WUW8"/>
<proteinExistence type="predicted"/>
<sequence length="101" mass="10855">MTERSHSAAEDAEALGVLRSIWTAQHQSSADIEPPRPRAKICKNMKNIGFGGLDLNGADDLDSTAVPVGDELRNAWRDRLARDGKLQAGATTVRDLVDGDA</sequence>
<accession>A0A4Y3WUW8</accession>
<gene>
    <name evidence="1" type="ORF">PHY01_49060</name>
</gene>
<organism evidence="1 2">
    <name type="scientific">Pseudonocardia hydrocarbonoxydans</name>
    <dbReference type="NCBI Taxonomy" id="76726"/>
    <lineage>
        <taxon>Bacteria</taxon>
        <taxon>Bacillati</taxon>
        <taxon>Actinomycetota</taxon>
        <taxon>Actinomycetes</taxon>
        <taxon>Pseudonocardiales</taxon>
        <taxon>Pseudonocardiaceae</taxon>
        <taxon>Pseudonocardia</taxon>
    </lineage>
</organism>
<dbReference type="Proteomes" id="UP000320338">
    <property type="component" value="Unassembled WGS sequence"/>
</dbReference>
<reference evidence="1 2" key="1">
    <citation type="submission" date="2019-06" db="EMBL/GenBank/DDBJ databases">
        <title>Whole genome shotgun sequence of Pseudonocardia hydrocarbonoxydans NBRC 14498.</title>
        <authorList>
            <person name="Hosoyama A."/>
            <person name="Uohara A."/>
            <person name="Ohji S."/>
            <person name="Ichikawa N."/>
        </authorList>
    </citation>
    <scope>NUCLEOTIDE SEQUENCE [LARGE SCALE GENOMIC DNA]</scope>
    <source>
        <strain evidence="1 2">NBRC 14498</strain>
    </source>
</reference>
<protein>
    <submittedName>
        <fullName evidence="1">Uncharacterized protein</fullName>
    </submittedName>
</protein>
<comment type="caution">
    <text evidence="1">The sequence shown here is derived from an EMBL/GenBank/DDBJ whole genome shotgun (WGS) entry which is preliminary data.</text>
</comment>
<dbReference type="OrthoDB" id="3634740at2"/>
<dbReference type="EMBL" id="BJNG01000049">
    <property type="protein sequence ID" value="GEC22623.1"/>
    <property type="molecule type" value="Genomic_DNA"/>
</dbReference>
<evidence type="ECO:0000313" key="1">
    <source>
        <dbReference type="EMBL" id="GEC22623.1"/>
    </source>
</evidence>
<keyword evidence="2" id="KW-1185">Reference proteome</keyword>